<feature type="transmembrane region" description="Helical" evidence="1">
    <location>
        <begin position="127"/>
        <end position="150"/>
    </location>
</feature>
<keyword evidence="1" id="KW-0812">Transmembrane</keyword>
<dbReference type="AlphaFoldDB" id="A0A1B0BAR8"/>
<protein>
    <recommendedName>
        <fullName evidence="4">Reverse transcriptase domain-containing protein</fullName>
    </recommendedName>
</protein>
<keyword evidence="3" id="KW-1185">Reference proteome</keyword>
<accession>A0A1B0BAR8</accession>
<dbReference type="EnsemblMetazoa" id="GPPI024181-RA">
    <property type="protein sequence ID" value="GPPI024181-PA"/>
    <property type="gene ID" value="GPPI024181"/>
</dbReference>
<organism evidence="2 3">
    <name type="scientific">Glossina palpalis gambiensis</name>
    <dbReference type="NCBI Taxonomy" id="67801"/>
    <lineage>
        <taxon>Eukaryota</taxon>
        <taxon>Metazoa</taxon>
        <taxon>Ecdysozoa</taxon>
        <taxon>Arthropoda</taxon>
        <taxon>Hexapoda</taxon>
        <taxon>Insecta</taxon>
        <taxon>Pterygota</taxon>
        <taxon>Neoptera</taxon>
        <taxon>Endopterygota</taxon>
        <taxon>Diptera</taxon>
        <taxon>Brachycera</taxon>
        <taxon>Muscomorpha</taxon>
        <taxon>Hippoboscoidea</taxon>
        <taxon>Glossinidae</taxon>
        <taxon>Glossina</taxon>
    </lineage>
</organism>
<proteinExistence type="predicted"/>
<dbReference type="EMBL" id="JXJN01011132">
    <property type="status" value="NOT_ANNOTATED_CDS"/>
    <property type="molecule type" value="Genomic_DNA"/>
</dbReference>
<reference evidence="2" key="2">
    <citation type="submission" date="2020-05" db="UniProtKB">
        <authorList>
            <consortium name="EnsemblMetazoa"/>
        </authorList>
    </citation>
    <scope>IDENTIFICATION</scope>
    <source>
        <strain evidence="2">IAEA</strain>
    </source>
</reference>
<sequence>MLRRSVFTEENYSPFSFDVEEMNDHFFLVNSVLAQSVFPLNWKRPCAVSMSKVKTVYFIDDLRPISILPATSKIVAHKGSDSCCCAETYFTVPIILTNTIKTNVNGSHMTSLAALDLSKVFNNGNRWGLIMKLVGDLNLLILTVLIRLLVEYTSGYTKILFRKWSLDNSLLINLIKSKAVLFGNANWFGSHLRIFIGISYISICLGICIDNNLTVEKYIKFIHGKVVGTLPSIYSNYIYLPQCIKFCPAHALVMPQVLYGTF</sequence>
<name>A0A1B0BAR8_9MUSC</name>
<evidence type="ECO:0000256" key="1">
    <source>
        <dbReference type="SAM" id="Phobius"/>
    </source>
</evidence>
<dbReference type="Proteomes" id="UP000092460">
    <property type="component" value="Unassembled WGS sequence"/>
</dbReference>
<evidence type="ECO:0000313" key="2">
    <source>
        <dbReference type="EnsemblMetazoa" id="GPPI024181-PA"/>
    </source>
</evidence>
<reference evidence="3" key="1">
    <citation type="submission" date="2015-01" db="EMBL/GenBank/DDBJ databases">
        <authorList>
            <person name="Aksoy S."/>
            <person name="Warren W."/>
            <person name="Wilson R.K."/>
        </authorList>
    </citation>
    <scope>NUCLEOTIDE SEQUENCE [LARGE SCALE GENOMIC DNA]</scope>
    <source>
        <strain evidence="3">IAEA</strain>
    </source>
</reference>
<dbReference type="VEuPathDB" id="VectorBase:GPPI024181"/>
<feature type="transmembrane region" description="Helical" evidence="1">
    <location>
        <begin position="194"/>
        <end position="213"/>
    </location>
</feature>
<keyword evidence="1" id="KW-0472">Membrane</keyword>
<keyword evidence="1" id="KW-1133">Transmembrane helix</keyword>
<evidence type="ECO:0008006" key="4">
    <source>
        <dbReference type="Google" id="ProtNLM"/>
    </source>
</evidence>
<evidence type="ECO:0000313" key="3">
    <source>
        <dbReference type="Proteomes" id="UP000092460"/>
    </source>
</evidence>